<reference evidence="6 7" key="1">
    <citation type="submission" date="2018-04" db="EMBL/GenBank/DDBJ databases">
        <title>The genome of golden apple snail Pomacea canaliculata provides insight into stress tolerance and invasive adaptation.</title>
        <authorList>
            <person name="Liu C."/>
            <person name="Liu B."/>
            <person name="Ren Y."/>
            <person name="Zhang Y."/>
            <person name="Wang H."/>
            <person name="Li S."/>
            <person name="Jiang F."/>
            <person name="Yin L."/>
            <person name="Zhang G."/>
            <person name="Qian W."/>
            <person name="Fan W."/>
        </authorList>
    </citation>
    <scope>NUCLEOTIDE SEQUENCE [LARGE SCALE GENOMIC DNA]</scope>
    <source>
        <strain evidence="6">SZHN2017</strain>
        <tissue evidence="6">Muscle</tissue>
    </source>
</reference>
<proteinExistence type="predicted"/>
<dbReference type="Proteomes" id="UP000245119">
    <property type="component" value="Linkage Group LG10"/>
</dbReference>
<dbReference type="Pfam" id="PF00400">
    <property type="entry name" value="WD40"/>
    <property type="match status" value="3"/>
</dbReference>
<evidence type="ECO:0000256" key="4">
    <source>
        <dbReference type="PROSITE-ProRule" id="PRU00221"/>
    </source>
</evidence>
<dbReference type="EMBL" id="PZQS01000010">
    <property type="protein sequence ID" value="PVD23018.1"/>
    <property type="molecule type" value="Genomic_DNA"/>
</dbReference>
<evidence type="ECO:0000256" key="3">
    <source>
        <dbReference type="ARBA" id="ARBA00045213"/>
    </source>
</evidence>
<feature type="compositionally biased region" description="Basic and acidic residues" evidence="5">
    <location>
        <begin position="351"/>
        <end position="376"/>
    </location>
</feature>
<feature type="repeat" description="WD" evidence="4">
    <location>
        <begin position="115"/>
        <end position="156"/>
    </location>
</feature>
<feature type="region of interest" description="Disordered" evidence="5">
    <location>
        <begin position="304"/>
        <end position="404"/>
    </location>
</feature>
<evidence type="ECO:0000256" key="2">
    <source>
        <dbReference type="ARBA" id="ARBA00022737"/>
    </source>
</evidence>
<protein>
    <submittedName>
        <fullName evidence="6">Uncharacterized protein</fullName>
    </submittedName>
</protein>
<keyword evidence="2" id="KW-0677">Repeat</keyword>
<comment type="caution">
    <text evidence="6">The sequence shown here is derived from an EMBL/GenBank/DDBJ whole genome shotgun (WGS) entry which is preliminary data.</text>
</comment>
<comment type="function">
    <text evidence="3">Negatively regulates the PAK1 kinase. PAK1 is a member of the PAK kinase family, which has been shown to play a positive role in the regulation of signaling pathways involving MAPK8 and RELA. PAK1 exists as an inactive homodimer, which is activated by binding of small GTPases such as CDC42 to an N-terminal regulatory domain. PAK1IP1 also binds to the N-terminus of PAK1, and inhibits the specific activation of PAK1 by CDC42. May be involved in ribosomal large subunit assembly.</text>
</comment>
<name>A0A2T7NPC3_POMCA</name>
<evidence type="ECO:0000313" key="6">
    <source>
        <dbReference type="EMBL" id="PVD23018.1"/>
    </source>
</evidence>
<dbReference type="PROSITE" id="PS00678">
    <property type="entry name" value="WD_REPEATS_1"/>
    <property type="match status" value="1"/>
</dbReference>
<feature type="compositionally biased region" description="Basic and acidic residues" evidence="5">
    <location>
        <begin position="310"/>
        <end position="319"/>
    </location>
</feature>
<evidence type="ECO:0000313" key="7">
    <source>
        <dbReference type="Proteomes" id="UP000245119"/>
    </source>
</evidence>
<dbReference type="PROSITE" id="PS50294">
    <property type="entry name" value="WD_REPEATS_REGION"/>
    <property type="match status" value="1"/>
</dbReference>
<dbReference type="InterPro" id="IPR015943">
    <property type="entry name" value="WD40/YVTN_repeat-like_dom_sf"/>
</dbReference>
<dbReference type="Gene3D" id="2.130.10.10">
    <property type="entry name" value="YVTN repeat-like/Quinoprotein amine dehydrogenase"/>
    <property type="match status" value="2"/>
</dbReference>
<dbReference type="SUPFAM" id="SSF50978">
    <property type="entry name" value="WD40 repeat-like"/>
    <property type="match status" value="1"/>
</dbReference>
<dbReference type="AlphaFoldDB" id="A0A2T7NPC3"/>
<dbReference type="SMART" id="SM00320">
    <property type="entry name" value="WD40"/>
    <property type="match status" value="5"/>
</dbReference>
<dbReference type="STRING" id="400727.A0A2T7NPC3"/>
<dbReference type="InterPro" id="IPR051959">
    <property type="entry name" value="PAK1-Kinase_Regulator"/>
</dbReference>
<evidence type="ECO:0000256" key="5">
    <source>
        <dbReference type="SAM" id="MobiDB-lite"/>
    </source>
</evidence>
<keyword evidence="1 4" id="KW-0853">WD repeat</keyword>
<dbReference type="InterPro" id="IPR001680">
    <property type="entry name" value="WD40_rpt"/>
</dbReference>
<organism evidence="6 7">
    <name type="scientific">Pomacea canaliculata</name>
    <name type="common">Golden apple snail</name>
    <dbReference type="NCBI Taxonomy" id="400727"/>
    <lineage>
        <taxon>Eukaryota</taxon>
        <taxon>Metazoa</taxon>
        <taxon>Spiralia</taxon>
        <taxon>Lophotrochozoa</taxon>
        <taxon>Mollusca</taxon>
        <taxon>Gastropoda</taxon>
        <taxon>Caenogastropoda</taxon>
        <taxon>Architaenioglossa</taxon>
        <taxon>Ampullarioidea</taxon>
        <taxon>Ampullariidae</taxon>
        <taxon>Pomacea</taxon>
    </lineage>
</organism>
<dbReference type="OrthoDB" id="308449at2759"/>
<dbReference type="PANTHER" id="PTHR44675">
    <property type="entry name" value="PAK1 INTERACTING PROTEIN 1"/>
    <property type="match status" value="1"/>
</dbReference>
<gene>
    <name evidence="6" type="ORF">C0Q70_16279</name>
</gene>
<dbReference type="InterPro" id="IPR036322">
    <property type="entry name" value="WD40_repeat_dom_sf"/>
</dbReference>
<evidence type="ECO:0000256" key="1">
    <source>
        <dbReference type="ARBA" id="ARBA00022574"/>
    </source>
</evidence>
<dbReference type="InterPro" id="IPR019775">
    <property type="entry name" value="WD40_repeat_CS"/>
</dbReference>
<feature type="compositionally biased region" description="Basic residues" evidence="5">
    <location>
        <begin position="391"/>
        <end position="404"/>
    </location>
</feature>
<dbReference type="PROSITE" id="PS50082">
    <property type="entry name" value="WD_REPEATS_2"/>
    <property type="match status" value="1"/>
</dbReference>
<keyword evidence="7" id="KW-1185">Reference proteome</keyword>
<sequence length="404" mass="45115">MEIVTGTYEELLFGYTLVEEEGYSLLQTFTDHSHKGCIKCVAISDNKILVSGCTDESIHIYNLRTRKEHGTLEEHEGLRSLTRLEFFQNSHLFSTGEDGKLCVWKVAGWEVLRTFKGHKGAVNCVSIHPSGKMALTVGQDHTLKTWNLVTGRPAYTSNIKQVADLVLWSPSGDCYAVSSNNNISIYKVDDCKVCHKIQAAGRICALAFLTAEILAYAGDGGIIFFYDVVNGKELYQITTDTNRIRGLSISLSHTHPDSGSLWLTSVSSDGYINVYSIQVEEGAVTSQLLVSHKTKFRLTCVATSRPTKNQSDKSTEETSKTAVKTKKQMFKTSGREHDEENQTLDLALSEQKPKKSAKNDKNVKKRKAISEQDSCSKKAKKLIKHKEPSKNRIKKKKARSEKKK</sequence>
<dbReference type="PANTHER" id="PTHR44675:SF1">
    <property type="entry name" value="P21-ACTIVATED PROTEIN KINASE-INTERACTING PROTEIN 1"/>
    <property type="match status" value="1"/>
</dbReference>
<accession>A0A2T7NPC3</accession>